<sequence length="92" mass="9942">MGENGEHGAGETTRATVVEEEDKACGHGGVLEESWRCILLSENGESGQDESEAGETLHDEDNVPWSSRSCRSVESALTPSSSSSLCSVWRWK</sequence>
<name>A0A2R6XNB8_MARPO</name>
<dbReference type="EMBL" id="KZ772679">
    <property type="protein sequence ID" value="PTQ47608.1"/>
    <property type="molecule type" value="Genomic_DNA"/>
</dbReference>
<gene>
    <name evidence="2" type="ORF">MARPO_0007s0063</name>
</gene>
<accession>A0A2R6XNB8</accession>
<evidence type="ECO:0000313" key="3">
    <source>
        <dbReference type="Proteomes" id="UP000244005"/>
    </source>
</evidence>
<dbReference type="Proteomes" id="UP000244005">
    <property type="component" value="Unassembled WGS sequence"/>
</dbReference>
<organism evidence="2 3">
    <name type="scientific">Marchantia polymorpha</name>
    <name type="common">Common liverwort</name>
    <name type="synonym">Marchantia aquatica</name>
    <dbReference type="NCBI Taxonomy" id="3197"/>
    <lineage>
        <taxon>Eukaryota</taxon>
        <taxon>Viridiplantae</taxon>
        <taxon>Streptophyta</taxon>
        <taxon>Embryophyta</taxon>
        <taxon>Marchantiophyta</taxon>
        <taxon>Marchantiopsida</taxon>
        <taxon>Marchantiidae</taxon>
        <taxon>Marchantiales</taxon>
        <taxon>Marchantiaceae</taxon>
        <taxon>Marchantia</taxon>
    </lineage>
</organism>
<protein>
    <submittedName>
        <fullName evidence="2">Uncharacterized protein</fullName>
    </submittedName>
</protein>
<reference evidence="3" key="1">
    <citation type="journal article" date="2017" name="Cell">
        <title>Insights into land plant evolution garnered from the Marchantia polymorpha genome.</title>
        <authorList>
            <person name="Bowman J.L."/>
            <person name="Kohchi T."/>
            <person name="Yamato K.T."/>
            <person name="Jenkins J."/>
            <person name="Shu S."/>
            <person name="Ishizaki K."/>
            <person name="Yamaoka S."/>
            <person name="Nishihama R."/>
            <person name="Nakamura Y."/>
            <person name="Berger F."/>
            <person name="Adam C."/>
            <person name="Aki S.S."/>
            <person name="Althoff F."/>
            <person name="Araki T."/>
            <person name="Arteaga-Vazquez M.A."/>
            <person name="Balasubrmanian S."/>
            <person name="Barry K."/>
            <person name="Bauer D."/>
            <person name="Boehm C.R."/>
            <person name="Briginshaw L."/>
            <person name="Caballero-Perez J."/>
            <person name="Catarino B."/>
            <person name="Chen F."/>
            <person name="Chiyoda S."/>
            <person name="Chovatia M."/>
            <person name="Davies K.M."/>
            <person name="Delmans M."/>
            <person name="Demura T."/>
            <person name="Dierschke T."/>
            <person name="Dolan L."/>
            <person name="Dorantes-Acosta A.E."/>
            <person name="Eklund D.M."/>
            <person name="Florent S.N."/>
            <person name="Flores-Sandoval E."/>
            <person name="Fujiyama A."/>
            <person name="Fukuzawa H."/>
            <person name="Galik B."/>
            <person name="Grimanelli D."/>
            <person name="Grimwood J."/>
            <person name="Grossniklaus U."/>
            <person name="Hamada T."/>
            <person name="Haseloff J."/>
            <person name="Hetherington A.J."/>
            <person name="Higo A."/>
            <person name="Hirakawa Y."/>
            <person name="Hundley H.N."/>
            <person name="Ikeda Y."/>
            <person name="Inoue K."/>
            <person name="Inoue S.I."/>
            <person name="Ishida S."/>
            <person name="Jia Q."/>
            <person name="Kakita M."/>
            <person name="Kanazawa T."/>
            <person name="Kawai Y."/>
            <person name="Kawashima T."/>
            <person name="Kennedy M."/>
            <person name="Kinose K."/>
            <person name="Kinoshita T."/>
            <person name="Kohara Y."/>
            <person name="Koide E."/>
            <person name="Komatsu K."/>
            <person name="Kopischke S."/>
            <person name="Kubo M."/>
            <person name="Kyozuka J."/>
            <person name="Lagercrantz U."/>
            <person name="Lin S.S."/>
            <person name="Lindquist E."/>
            <person name="Lipzen A.M."/>
            <person name="Lu C.W."/>
            <person name="De Luna E."/>
            <person name="Martienssen R.A."/>
            <person name="Minamino N."/>
            <person name="Mizutani M."/>
            <person name="Mizutani M."/>
            <person name="Mochizuki N."/>
            <person name="Monte I."/>
            <person name="Mosher R."/>
            <person name="Nagasaki H."/>
            <person name="Nakagami H."/>
            <person name="Naramoto S."/>
            <person name="Nishitani K."/>
            <person name="Ohtani M."/>
            <person name="Okamoto T."/>
            <person name="Okumura M."/>
            <person name="Phillips J."/>
            <person name="Pollak B."/>
            <person name="Reinders A."/>
            <person name="Rovekamp M."/>
            <person name="Sano R."/>
            <person name="Sawa S."/>
            <person name="Schmid M.W."/>
            <person name="Shirakawa M."/>
            <person name="Solano R."/>
            <person name="Spunde A."/>
            <person name="Suetsugu N."/>
            <person name="Sugano S."/>
            <person name="Sugiyama A."/>
            <person name="Sun R."/>
            <person name="Suzuki Y."/>
            <person name="Takenaka M."/>
            <person name="Takezawa D."/>
            <person name="Tomogane H."/>
            <person name="Tsuzuki M."/>
            <person name="Ueda T."/>
            <person name="Umeda M."/>
            <person name="Ward J.M."/>
            <person name="Watanabe Y."/>
            <person name="Yazaki K."/>
            <person name="Yokoyama R."/>
            <person name="Yoshitake Y."/>
            <person name="Yotsui I."/>
            <person name="Zachgo S."/>
            <person name="Schmutz J."/>
        </authorList>
    </citation>
    <scope>NUCLEOTIDE SEQUENCE [LARGE SCALE GENOMIC DNA]</scope>
    <source>
        <strain evidence="3">Tak-1</strain>
    </source>
</reference>
<feature type="region of interest" description="Disordered" evidence="1">
    <location>
        <begin position="41"/>
        <end position="68"/>
    </location>
</feature>
<evidence type="ECO:0000256" key="1">
    <source>
        <dbReference type="SAM" id="MobiDB-lite"/>
    </source>
</evidence>
<keyword evidence="3" id="KW-1185">Reference proteome</keyword>
<proteinExistence type="predicted"/>
<evidence type="ECO:0000313" key="2">
    <source>
        <dbReference type="EMBL" id="PTQ47608.1"/>
    </source>
</evidence>
<dbReference type="Gramene" id="Mp3g00670.1">
    <property type="protein sequence ID" value="Mp3g00670.1.cds"/>
    <property type="gene ID" value="Mp3g00670"/>
</dbReference>
<dbReference type="AlphaFoldDB" id="A0A2R6XNB8"/>